<gene>
    <name evidence="5" type="ORF">A2Z21_07780</name>
</gene>
<evidence type="ECO:0000259" key="4">
    <source>
        <dbReference type="Pfam" id="PF13229"/>
    </source>
</evidence>
<dbReference type="Gene3D" id="2.60.40.10">
    <property type="entry name" value="Immunoglobulins"/>
    <property type="match status" value="1"/>
</dbReference>
<dbReference type="InterPro" id="IPR051550">
    <property type="entry name" value="SCF-Subunits/Alg-Epimerases"/>
</dbReference>
<dbReference type="InterPro" id="IPR012334">
    <property type="entry name" value="Pectin_lyas_fold"/>
</dbReference>
<dbReference type="InterPro" id="IPR039448">
    <property type="entry name" value="Beta_helix"/>
</dbReference>
<dbReference type="SUPFAM" id="SSF49299">
    <property type="entry name" value="PKD domain"/>
    <property type="match status" value="1"/>
</dbReference>
<comment type="pathway">
    <text evidence="1">Protein modification; protein ubiquitination.</text>
</comment>
<dbReference type="InterPro" id="IPR011050">
    <property type="entry name" value="Pectin_lyase_fold/virulence"/>
</dbReference>
<dbReference type="InterPro" id="IPR006626">
    <property type="entry name" value="PbH1"/>
</dbReference>
<organism evidence="5 6">
    <name type="scientific">Fraserbacteria sp. (strain RBG_16_55_9)</name>
    <dbReference type="NCBI Taxonomy" id="1817864"/>
    <lineage>
        <taxon>Bacteria</taxon>
        <taxon>Candidatus Fraseribacteriota</taxon>
    </lineage>
</organism>
<name>A0A1F5V080_FRAXR</name>
<reference evidence="5 6" key="1">
    <citation type="journal article" date="2016" name="Nat. Commun.">
        <title>Thousands of microbial genomes shed light on interconnected biogeochemical processes in an aquifer system.</title>
        <authorList>
            <person name="Anantharaman K."/>
            <person name="Brown C.T."/>
            <person name="Hug L.A."/>
            <person name="Sharon I."/>
            <person name="Castelle C.J."/>
            <person name="Probst A.J."/>
            <person name="Thomas B.C."/>
            <person name="Singh A."/>
            <person name="Wilkins M.J."/>
            <person name="Karaoz U."/>
            <person name="Brodie E.L."/>
            <person name="Williams K.H."/>
            <person name="Hubbard S.S."/>
            <person name="Banfield J.F."/>
        </authorList>
    </citation>
    <scope>NUCLEOTIDE SEQUENCE [LARGE SCALE GENOMIC DNA]</scope>
    <source>
        <strain evidence="6">RBG_16_55_9</strain>
    </source>
</reference>
<evidence type="ECO:0000313" key="6">
    <source>
        <dbReference type="Proteomes" id="UP000179157"/>
    </source>
</evidence>
<dbReference type="EMBL" id="MFGX01000027">
    <property type="protein sequence ID" value="OGF56728.1"/>
    <property type="molecule type" value="Genomic_DNA"/>
</dbReference>
<feature type="domain" description="Right handed beta helix" evidence="4">
    <location>
        <begin position="400"/>
        <end position="536"/>
    </location>
</feature>
<evidence type="ECO:0000313" key="5">
    <source>
        <dbReference type="EMBL" id="OGF56728.1"/>
    </source>
</evidence>
<dbReference type="Gene3D" id="2.160.20.10">
    <property type="entry name" value="Single-stranded right-handed beta-helix, Pectin lyase-like"/>
    <property type="match status" value="2"/>
</dbReference>
<dbReference type="PANTHER" id="PTHR22990:SF15">
    <property type="entry name" value="F-BOX ONLY PROTEIN 10"/>
    <property type="match status" value="1"/>
</dbReference>
<dbReference type="SMART" id="SM00710">
    <property type="entry name" value="PbH1"/>
    <property type="match status" value="12"/>
</dbReference>
<evidence type="ECO:0000256" key="1">
    <source>
        <dbReference type="ARBA" id="ARBA00004906"/>
    </source>
</evidence>
<dbReference type="PANTHER" id="PTHR22990">
    <property type="entry name" value="F-BOX ONLY PROTEIN"/>
    <property type="match status" value="1"/>
</dbReference>
<evidence type="ECO:0000256" key="2">
    <source>
        <dbReference type="ARBA" id="ARBA00022737"/>
    </source>
</evidence>
<comment type="caution">
    <text evidence="5">The sequence shown here is derived from an EMBL/GenBank/DDBJ whole genome shotgun (WGS) entry which is preliminary data.</text>
</comment>
<dbReference type="STRING" id="1817864.A2Z21_07780"/>
<dbReference type="InterPro" id="IPR022441">
    <property type="entry name" value="Para_beta_helix_rpt-2"/>
</dbReference>
<keyword evidence="2" id="KW-0677">Repeat</keyword>
<sequence length="548" mass="57150">MRTALRWISTTLMCLMAWLLAGGALLENIQIEGYAQQACLPPNAAAGPDQSIFVGQTAQLDGGASSQSSSCTSSLIFAWSFVSRPSGSQAALSDAAVAKPTFVADVVGYFKLRLTVKNQAGSDADLITITSQREPRKINVPQDFSSIQAAIDAASAGDIVFIDAGTHSANLTISKPITLQGASRDATIISGDLQVPAVVITGTSDVAITDLTITRGSGGTGDSGRGGGLDISNSTVTMRNVVVRENLRHGLLADGSTLTLRDSQILNNQLSSDGQRGRGITLIQSIASIESTTVSGNAQDGILVAGDSVAEIVNSRISDNRSAVDNTFSRGVTVTDNGSVVIRDSAISGNGDSGVSLFNTANATIQDSTITNNSQVGIGMQDASRAVVENTQISQNVKGGIFMFHTTQAEIRKSTISNNEKLGLVLQNDSTVTLEQVTISGNKDTGLWALNQSKATIENSTITSNGFVGVDLASNSIVTLKGSKISENKNAGVVVRDDARATVIENTITTNATWGMWVEKAADLVECRGNTITGNSTDLNDVARLKCK</sequence>
<protein>
    <recommendedName>
        <fullName evidence="4">Right handed beta helix domain-containing protein</fullName>
    </recommendedName>
</protein>
<dbReference type="AlphaFoldDB" id="A0A1F5V080"/>
<dbReference type="InterPro" id="IPR035986">
    <property type="entry name" value="PKD_dom_sf"/>
</dbReference>
<dbReference type="SUPFAM" id="SSF51126">
    <property type="entry name" value="Pectin lyase-like"/>
    <property type="match status" value="2"/>
</dbReference>
<keyword evidence="3" id="KW-0833">Ubl conjugation pathway</keyword>
<dbReference type="NCBIfam" id="TIGR03804">
    <property type="entry name" value="para_beta_helix"/>
    <property type="match status" value="1"/>
</dbReference>
<dbReference type="Pfam" id="PF13229">
    <property type="entry name" value="Beta_helix"/>
    <property type="match status" value="1"/>
</dbReference>
<proteinExistence type="predicted"/>
<evidence type="ECO:0000256" key="3">
    <source>
        <dbReference type="ARBA" id="ARBA00022786"/>
    </source>
</evidence>
<dbReference type="Proteomes" id="UP000179157">
    <property type="component" value="Unassembled WGS sequence"/>
</dbReference>
<accession>A0A1F5V080</accession>
<dbReference type="InterPro" id="IPR013783">
    <property type="entry name" value="Ig-like_fold"/>
</dbReference>